<dbReference type="Proteomes" id="UP000192468">
    <property type="component" value="Unassembled WGS sequence"/>
</dbReference>
<dbReference type="SUPFAM" id="SSF109604">
    <property type="entry name" value="HD-domain/PDEase-like"/>
    <property type="match status" value="1"/>
</dbReference>
<accession>A0A1W1XG09</accession>
<dbReference type="InterPro" id="IPR003607">
    <property type="entry name" value="HD/PDEase_dom"/>
</dbReference>
<dbReference type="PROSITE" id="PS51832">
    <property type="entry name" value="HD_GYP"/>
    <property type="match status" value="1"/>
</dbReference>
<evidence type="ECO:0000313" key="3">
    <source>
        <dbReference type="EMBL" id="SMC22518.1"/>
    </source>
</evidence>
<dbReference type="EMBL" id="FWXH01000004">
    <property type="protein sequence ID" value="SMC22518.1"/>
    <property type="molecule type" value="Genomic_DNA"/>
</dbReference>
<dbReference type="InterPro" id="IPR037522">
    <property type="entry name" value="HD_GYP_dom"/>
</dbReference>
<dbReference type="PANTHER" id="PTHR43155">
    <property type="entry name" value="CYCLIC DI-GMP PHOSPHODIESTERASE PA4108-RELATED"/>
    <property type="match status" value="1"/>
</dbReference>
<dbReference type="AlphaFoldDB" id="A0A1W1XG09"/>
<dbReference type="PANTHER" id="PTHR43155:SF2">
    <property type="entry name" value="CYCLIC DI-GMP PHOSPHODIESTERASE PA4108"/>
    <property type="match status" value="1"/>
</dbReference>
<keyword evidence="1" id="KW-1133">Transmembrane helix</keyword>
<feature type="transmembrane region" description="Helical" evidence="1">
    <location>
        <begin position="66"/>
        <end position="94"/>
    </location>
</feature>
<feature type="domain" description="HD-GYP" evidence="2">
    <location>
        <begin position="236"/>
        <end position="425"/>
    </location>
</feature>
<dbReference type="InterPro" id="IPR006675">
    <property type="entry name" value="HDIG_dom"/>
</dbReference>
<feature type="transmembrane region" description="Helical" evidence="1">
    <location>
        <begin position="6"/>
        <end position="28"/>
    </location>
</feature>
<feature type="transmembrane region" description="Helical" evidence="1">
    <location>
        <begin position="115"/>
        <end position="136"/>
    </location>
</feature>
<feature type="transmembrane region" description="Helical" evidence="1">
    <location>
        <begin position="40"/>
        <end position="60"/>
    </location>
</feature>
<dbReference type="Pfam" id="PF13487">
    <property type="entry name" value="HD_5"/>
    <property type="match status" value="1"/>
</dbReference>
<evidence type="ECO:0000313" key="4">
    <source>
        <dbReference type="Proteomes" id="UP000192468"/>
    </source>
</evidence>
<keyword evidence="1" id="KW-0472">Membrane</keyword>
<feature type="transmembrane region" description="Helical" evidence="1">
    <location>
        <begin position="189"/>
        <end position="207"/>
    </location>
</feature>
<feature type="transmembrane region" description="Helical" evidence="1">
    <location>
        <begin position="213"/>
        <end position="230"/>
    </location>
</feature>
<dbReference type="SMART" id="SM00471">
    <property type="entry name" value="HDc"/>
    <property type="match status" value="1"/>
</dbReference>
<feature type="transmembrane region" description="Helical" evidence="1">
    <location>
        <begin position="148"/>
        <end position="169"/>
    </location>
</feature>
<protein>
    <submittedName>
        <fullName evidence="3">HDIG domain-containing protein</fullName>
    </submittedName>
</protein>
<proteinExistence type="predicted"/>
<keyword evidence="4" id="KW-1185">Reference proteome</keyword>
<reference evidence="3 4" key="1">
    <citation type="submission" date="2017-04" db="EMBL/GenBank/DDBJ databases">
        <authorList>
            <person name="Afonso C.L."/>
            <person name="Miller P.J."/>
            <person name="Scott M.A."/>
            <person name="Spackman E."/>
            <person name="Goraichik I."/>
            <person name="Dimitrov K.M."/>
            <person name="Suarez D.L."/>
            <person name="Swayne D.E."/>
        </authorList>
    </citation>
    <scope>NUCLEOTIDE SEQUENCE [LARGE SCALE GENOMIC DNA]</scope>
    <source>
        <strain evidence="3 4">DSM 12555</strain>
    </source>
</reference>
<dbReference type="Gene3D" id="1.10.3210.10">
    <property type="entry name" value="Hypothetical protein af1432"/>
    <property type="match status" value="1"/>
</dbReference>
<dbReference type="RefSeq" id="WP_084115121.1">
    <property type="nucleotide sequence ID" value="NZ_FWXH01000004.1"/>
</dbReference>
<keyword evidence="1" id="KW-0812">Transmembrane</keyword>
<dbReference type="CDD" id="cd00077">
    <property type="entry name" value="HDc"/>
    <property type="match status" value="1"/>
</dbReference>
<dbReference type="STRING" id="1121291.SAMN02745134_01632"/>
<dbReference type="OrthoDB" id="9804747at2"/>
<sequence length="425" mass="48605">MKKLPLKLRIYIITLYVITAITLVVFIETKFISLKIGYKYSDILFFSMITIFTESFTLYFEKISFSVTFVVTIATFVLFGPLVCSIILIAGYTFRVLKIAGKGYKHFFNTPFYGTVFNYCVLILPIYLGNFIYVITGGKIGVSDISDSLLQLILFGFINFFINTFLISIIQGITMGKNVIYCFYNEVKLMSLNILAMIPLGIILEYVFINYKYIGVIIVICPIALIRYTFSLYTKSKSQYVQTVDALMRAIEARDKYTEGHSQRVAEISTEIAKYLKYSEKKIEKLNMAAMLHDVGKIGIPDAILNKTDKLTKNEFDEIKQHPVIGFNILKDIRNLQGFLDIILHHHERYDGKGYPDGKIGEELNMDVYIIQLADSIDAMATDRPYRKALALDIIVKEIRENSGTQFHPKVAEAYLNILKNKNLV</sequence>
<evidence type="ECO:0000256" key="1">
    <source>
        <dbReference type="SAM" id="Phobius"/>
    </source>
</evidence>
<name>A0A1W1XG09_9CLOT</name>
<dbReference type="NCBIfam" id="TIGR00277">
    <property type="entry name" value="HDIG"/>
    <property type="match status" value="1"/>
</dbReference>
<gene>
    <name evidence="3" type="ORF">SAMN02745134_01632</name>
</gene>
<evidence type="ECO:0000259" key="2">
    <source>
        <dbReference type="PROSITE" id="PS51832"/>
    </source>
</evidence>
<organism evidence="3 4">
    <name type="scientific">Clostridium acidisoli DSM 12555</name>
    <dbReference type="NCBI Taxonomy" id="1121291"/>
    <lineage>
        <taxon>Bacteria</taxon>
        <taxon>Bacillati</taxon>
        <taxon>Bacillota</taxon>
        <taxon>Clostridia</taxon>
        <taxon>Eubacteriales</taxon>
        <taxon>Clostridiaceae</taxon>
        <taxon>Clostridium</taxon>
    </lineage>
</organism>